<dbReference type="AlphaFoldDB" id="A0A0H3EA12"/>
<evidence type="ECO:0000256" key="1">
    <source>
        <dbReference type="SAM" id="MobiDB-lite"/>
    </source>
</evidence>
<evidence type="ECO:0000259" key="2">
    <source>
        <dbReference type="Pfam" id="PF14082"/>
    </source>
</evidence>
<accession>A0A0H3EA12</accession>
<protein>
    <recommendedName>
        <fullName evidence="2">Shedu protein SduA C-terminal domain-containing protein</fullName>
    </recommendedName>
</protein>
<evidence type="ECO:0000313" key="4">
    <source>
        <dbReference type="Proteomes" id="UP000002312"/>
    </source>
</evidence>
<dbReference type="Pfam" id="PF14082">
    <property type="entry name" value="SduA_C"/>
    <property type="match status" value="1"/>
</dbReference>
<reference evidence="3 4" key="1">
    <citation type="journal article" date="2010" name="Proc. Natl. Acad. Sci. U.S.A.">
        <title>Genome analysis of Bifidobacterium bifidum PRL2010 reveals metabolic pathways for host-derived glycan foraging.</title>
        <authorList>
            <person name="Turroni F."/>
            <person name="Bottacini F."/>
            <person name="Foroni E."/>
            <person name="Mulder I."/>
            <person name="Kim J.H."/>
            <person name="Zomer A."/>
            <person name="Sanchez B."/>
            <person name="Bidossi A."/>
            <person name="Ferrarini A."/>
            <person name="Giubellini V."/>
            <person name="Delledonne M."/>
            <person name="Henrissat B."/>
            <person name="Coutinho P."/>
            <person name="Oggioni M."/>
            <person name="Fitzgerald G.F."/>
            <person name="Mills D."/>
            <person name="Margolles A."/>
            <person name="Kelly D."/>
            <person name="van Sinderen D."/>
            <person name="Ventura M."/>
        </authorList>
    </citation>
    <scope>NUCLEOTIDE SEQUENCE [LARGE SCALE GENOMIC DNA]</scope>
    <source>
        <strain evidence="3 4">PRL2010</strain>
    </source>
</reference>
<dbReference type="InterPro" id="IPR025359">
    <property type="entry name" value="SduA_C"/>
</dbReference>
<feature type="domain" description="Shedu protein SduA C-terminal" evidence="2">
    <location>
        <begin position="180"/>
        <end position="350"/>
    </location>
</feature>
<organism evidence="3 4">
    <name type="scientific">Bifidobacterium bifidum (strain PRL2010)</name>
    <dbReference type="NCBI Taxonomy" id="702459"/>
    <lineage>
        <taxon>Bacteria</taxon>
        <taxon>Bacillati</taxon>
        <taxon>Actinomycetota</taxon>
        <taxon>Actinomycetes</taxon>
        <taxon>Bifidobacteriales</taxon>
        <taxon>Bifidobacteriaceae</taxon>
        <taxon>Bifidobacterium</taxon>
    </lineage>
</organism>
<dbReference type="HOGENOM" id="CLU_707260_0_0_11"/>
<proteinExistence type="predicted"/>
<dbReference type="RefSeq" id="WP_013389913.1">
    <property type="nucleotide sequence ID" value="NC_014638.1"/>
</dbReference>
<dbReference type="KEGG" id="bbp:BBPR_0966"/>
<name>A0A0H3EA12_BIFBP</name>
<evidence type="ECO:0000313" key="3">
    <source>
        <dbReference type="EMBL" id="ADP36042.1"/>
    </source>
</evidence>
<dbReference type="EMBL" id="CP001840">
    <property type="protein sequence ID" value="ADP36042.1"/>
    <property type="molecule type" value="Genomic_DNA"/>
</dbReference>
<feature type="region of interest" description="Disordered" evidence="1">
    <location>
        <begin position="362"/>
        <end position="390"/>
    </location>
</feature>
<dbReference type="Proteomes" id="UP000002312">
    <property type="component" value="Chromosome"/>
</dbReference>
<dbReference type="PATRIC" id="fig|702459.3.peg.998"/>
<feature type="compositionally biased region" description="Acidic residues" evidence="1">
    <location>
        <begin position="381"/>
        <end position="390"/>
    </location>
</feature>
<dbReference type="eggNOG" id="ENOG502Z9SP">
    <property type="taxonomic scope" value="Bacteria"/>
</dbReference>
<dbReference type="OrthoDB" id="3672974at2"/>
<sequence length="390" mass="43722">MADHVETQSVARGVAEVPPALIAETATTRTIFEAKIIDGHGIDGALKRQKRDENGGWSDLNGVNFRNADPDTVVSIPLKTSDVRKLYDLLSRLYAVQNKGVLPGSHDYVVAGKDEIIVTNENLAQVIQELIDENHSQKFWDTLVANQADLAMRLAESQIQRNRMRIIEQFEQDMQFYGDNEKHWQDFFGEHPWILQSAFAFTAFQLRGETYVGGKSCVGRNGQGGVATDFLFRDESTQSFAVVDIKTPDTELMAKRPYRGKDGTSGPNVVYPASGHLSGGVIQVRTQISEAIRSFEVVLHNSYPELNRVHPHGVLVAGNYDKLEEEQKRSFNHFRRGLFGLTVITFDELLGRLKQLYTFEEHEPPSAQLNKSSEDNPWAGPDEDSWASSL</sequence>
<gene>
    <name evidence="3" type="ordered locus">BBPR_0966</name>
</gene>